<dbReference type="SUPFAM" id="SSF50998">
    <property type="entry name" value="Quinoprotein alcohol dehydrogenase-like"/>
    <property type="match status" value="1"/>
</dbReference>
<evidence type="ECO:0000256" key="4">
    <source>
        <dbReference type="ARBA" id="ARBA00022891"/>
    </source>
</evidence>
<comment type="similarity">
    <text evidence="2">Belongs to the bacterial PQQ dehydrogenase family.</text>
</comment>
<evidence type="ECO:0000256" key="6">
    <source>
        <dbReference type="SAM" id="SignalP"/>
    </source>
</evidence>
<dbReference type="Proteomes" id="UP001595828">
    <property type="component" value="Unassembled WGS sequence"/>
</dbReference>
<dbReference type="InterPro" id="IPR002372">
    <property type="entry name" value="PQQ_rpt_dom"/>
</dbReference>
<keyword evidence="6" id="KW-0732">Signal</keyword>
<accession>A0ABV8RSR5</accession>
<dbReference type="InterPro" id="IPR018391">
    <property type="entry name" value="PQQ_b-propeller_rpt"/>
</dbReference>
<dbReference type="Pfam" id="PF01011">
    <property type="entry name" value="PQQ"/>
    <property type="match status" value="2"/>
</dbReference>
<evidence type="ECO:0000256" key="1">
    <source>
        <dbReference type="ARBA" id="ARBA00001931"/>
    </source>
</evidence>
<evidence type="ECO:0000259" key="7">
    <source>
        <dbReference type="Pfam" id="PF01011"/>
    </source>
</evidence>
<protein>
    <submittedName>
        <fullName evidence="8">PQQ-dependent dehydrogenase, methanol/ethanol family</fullName>
        <ecNumber evidence="8">1.1.2.-</ecNumber>
    </submittedName>
</protein>
<dbReference type="RefSeq" id="WP_379539860.1">
    <property type="nucleotide sequence ID" value="NZ_JBHSDR010000008.1"/>
</dbReference>
<keyword evidence="3" id="KW-0479">Metal-binding</keyword>
<dbReference type="PANTHER" id="PTHR32303">
    <property type="entry name" value="QUINOPROTEIN ALCOHOL DEHYDROGENASE (CYTOCHROME C)"/>
    <property type="match status" value="1"/>
</dbReference>
<dbReference type="NCBIfam" id="TIGR03075">
    <property type="entry name" value="PQQ_enz_alc_DH"/>
    <property type="match status" value="1"/>
</dbReference>
<reference evidence="9" key="1">
    <citation type="journal article" date="2019" name="Int. J. Syst. Evol. Microbiol.">
        <title>The Global Catalogue of Microorganisms (GCM) 10K type strain sequencing project: providing services to taxonomists for standard genome sequencing and annotation.</title>
        <authorList>
            <consortium name="The Broad Institute Genomics Platform"/>
            <consortium name="The Broad Institute Genome Sequencing Center for Infectious Disease"/>
            <person name="Wu L."/>
            <person name="Ma J."/>
        </authorList>
    </citation>
    <scope>NUCLEOTIDE SEQUENCE [LARGE SCALE GENOMIC DNA]</scope>
    <source>
        <strain evidence="9">CGMCC 1.12989</strain>
    </source>
</reference>
<dbReference type="EMBL" id="JBHSDR010000008">
    <property type="protein sequence ID" value="MFC4296307.1"/>
    <property type="molecule type" value="Genomic_DNA"/>
</dbReference>
<comment type="cofactor">
    <cofactor evidence="1">
        <name>pyrroloquinoline quinone</name>
        <dbReference type="ChEBI" id="CHEBI:58442"/>
    </cofactor>
</comment>
<feature type="domain" description="Pyrrolo-quinoline quinone repeat" evidence="7">
    <location>
        <begin position="525"/>
        <end position="585"/>
    </location>
</feature>
<dbReference type="GO" id="GO:0016491">
    <property type="term" value="F:oxidoreductase activity"/>
    <property type="evidence" value="ECO:0007669"/>
    <property type="project" value="UniProtKB-KW"/>
</dbReference>
<name>A0ABV8RSR5_9SPHN</name>
<keyword evidence="4" id="KW-0634">PQQ</keyword>
<feature type="domain" description="Pyrrolo-quinoline quinone repeat" evidence="7">
    <location>
        <begin position="80"/>
        <end position="406"/>
    </location>
</feature>
<dbReference type="Gene3D" id="2.140.10.10">
    <property type="entry name" value="Quinoprotein alcohol dehydrogenase-like superfamily"/>
    <property type="match status" value="1"/>
</dbReference>
<proteinExistence type="inferred from homology"/>
<evidence type="ECO:0000256" key="3">
    <source>
        <dbReference type="ARBA" id="ARBA00022723"/>
    </source>
</evidence>
<sequence>MMKKSRLLLGLAVVAAVPAIAAGAGLFPDRETAKPPVPEAVPADAIFSREQIGHALAPPTPAAGRTVAPLAAAPADDGQWLMPAKNYAATRYSAMNEITPANARNLREVFSFSLGVDKGQEAAPLVIGSTMVVVSAFPNHVFALDLAREGAPLKWQYDPKPVPAAAGVACCDVVNRGAAYADGKVVFNTLDGATIALDLATGKEVWRTQLGDIMKGESITMAPLIAGGKVLVGDSGGEFGVHGWLTALDLGTGKIAWRAYHTGPDDQALIGPQFHPFYAGDRGQNLGVKTWPSDAWRIGGGTMWGWIAYDPGTQTIFYGTGNPGPWNAQARPGDNKWTSGMFARDVNTGQARWFYQFTPHDEHDYDGINEQILLDMPFAGKMRPVIVRPERNGYFYVLDRRTGQVLSADPFGPVNSSSGVDLRTGRLMVNPAKETKLGQVVRDICPTASGAKDWNPSSFSPRTGLVYIPHENLCMDWMNLEVNYISGTPYVGAEVKMKPGPGGNRGALTAWDPVRRRPAWELPEDLPVWSGTVVTGGDLVFYGTMDGWFKAVDARTGALAWKTKLPSGIIGQPISYRGPDGHQYIAILSGVGGWAGGIVSGPLDPRDGSSALGFVQAMTDLPNRTTAGGTLHVFALAH</sequence>
<keyword evidence="5 8" id="KW-0560">Oxidoreductase</keyword>
<evidence type="ECO:0000256" key="2">
    <source>
        <dbReference type="ARBA" id="ARBA00008156"/>
    </source>
</evidence>
<gene>
    <name evidence="8" type="ORF">ACFO0A_14715</name>
</gene>
<dbReference type="InterPro" id="IPR017512">
    <property type="entry name" value="PQQ_MeOH/EtOH_DH"/>
</dbReference>
<dbReference type="SMART" id="SM00564">
    <property type="entry name" value="PQQ"/>
    <property type="match status" value="6"/>
</dbReference>
<comment type="caution">
    <text evidence="8">The sequence shown here is derived from an EMBL/GenBank/DDBJ whole genome shotgun (WGS) entry which is preliminary data.</text>
</comment>
<evidence type="ECO:0000256" key="5">
    <source>
        <dbReference type="ARBA" id="ARBA00023002"/>
    </source>
</evidence>
<dbReference type="PANTHER" id="PTHR32303:SF4">
    <property type="entry name" value="QUINOPROTEIN GLUCOSE DEHYDROGENASE"/>
    <property type="match status" value="1"/>
</dbReference>
<dbReference type="InterPro" id="IPR011047">
    <property type="entry name" value="Quinoprotein_ADH-like_sf"/>
</dbReference>
<organism evidence="8 9">
    <name type="scientific">Novosphingobium tardum</name>
    <dbReference type="NCBI Taxonomy" id="1538021"/>
    <lineage>
        <taxon>Bacteria</taxon>
        <taxon>Pseudomonadati</taxon>
        <taxon>Pseudomonadota</taxon>
        <taxon>Alphaproteobacteria</taxon>
        <taxon>Sphingomonadales</taxon>
        <taxon>Sphingomonadaceae</taxon>
        <taxon>Novosphingobium</taxon>
    </lineage>
</organism>
<evidence type="ECO:0000313" key="8">
    <source>
        <dbReference type="EMBL" id="MFC4296307.1"/>
    </source>
</evidence>
<keyword evidence="9" id="KW-1185">Reference proteome</keyword>
<dbReference type="EC" id="1.1.2.-" evidence="8"/>
<feature type="chain" id="PRO_5047539385" evidence="6">
    <location>
        <begin position="22"/>
        <end position="638"/>
    </location>
</feature>
<evidence type="ECO:0000313" key="9">
    <source>
        <dbReference type="Proteomes" id="UP001595828"/>
    </source>
</evidence>
<feature type="signal peptide" evidence="6">
    <location>
        <begin position="1"/>
        <end position="21"/>
    </location>
</feature>